<reference evidence="2 3" key="1">
    <citation type="submission" date="2018-08" db="EMBL/GenBank/DDBJ databases">
        <title>Wenzhouxiangella salilacus sp. nov., a novel bacterium isolated from a saline lake in Xinjiang Province, China.</title>
        <authorList>
            <person name="Han S."/>
        </authorList>
    </citation>
    <scope>NUCLEOTIDE SEQUENCE [LARGE SCALE GENOMIC DNA]</scope>
    <source>
        <strain evidence="2 3">XDB06</strain>
    </source>
</reference>
<keyword evidence="1" id="KW-0472">Membrane</keyword>
<comment type="caution">
    <text evidence="2">The sequence shown here is derived from an EMBL/GenBank/DDBJ whole genome shotgun (WGS) entry which is preliminary data.</text>
</comment>
<gene>
    <name evidence="2" type="ORF">DZC52_11800</name>
</gene>
<dbReference type="PANTHER" id="PTHR33973:SF4">
    <property type="entry name" value="OS07G0153300 PROTEIN"/>
    <property type="match status" value="1"/>
</dbReference>
<dbReference type="EMBL" id="QUZK01000042">
    <property type="protein sequence ID" value="RFF29753.1"/>
    <property type="molecule type" value="Genomic_DNA"/>
</dbReference>
<protein>
    <submittedName>
        <fullName evidence="2">DUF1365 domain-containing protein</fullName>
    </submittedName>
</protein>
<keyword evidence="3" id="KW-1185">Reference proteome</keyword>
<proteinExistence type="predicted"/>
<keyword evidence="1" id="KW-0812">Transmembrane</keyword>
<dbReference type="AlphaFoldDB" id="A0A3E1K705"/>
<dbReference type="PANTHER" id="PTHR33973">
    <property type="entry name" value="OS07G0153300 PROTEIN"/>
    <property type="match status" value="1"/>
</dbReference>
<sequence length="249" mass="29235">MDNAIATGRVWHERLTPRPHRFAYRTSYTLIDIDRIADVFGRSRLWSVEGRNLVSFRRGDFLGPLDRPLRQAVLDRVSAETGRRPEGQIFLLAHLRQWGLCFNPVSFYFCLGRNEQLDAIVAEVHNTPWNERHAYVLDCLEQSGPEYRFGFDKVFHVSPFMPMAIRYDWRFRVENDHLRVHMRLKEAGRQCFSAGMRLALEPMTTAAMRRMPLAFPLMTAKVVAAIYWQAFRLWLKKTPFHSHPDKVTQ</sequence>
<dbReference type="InterPro" id="IPR010775">
    <property type="entry name" value="DUF1365"/>
</dbReference>
<dbReference type="OrthoDB" id="9778801at2"/>
<evidence type="ECO:0000313" key="3">
    <source>
        <dbReference type="Proteomes" id="UP000260351"/>
    </source>
</evidence>
<evidence type="ECO:0000313" key="2">
    <source>
        <dbReference type="EMBL" id="RFF29753.1"/>
    </source>
</evidence>
<keyword evidence="1" id="KW-1133">Transmembrane helix</keyword>
<dbReference type="Proteomes" id="UP000260351">
    <property type="component" value="Unassembled WGS sequence"/>
</dbReference>
<dbReference type="Pfam" id="PF07103">
    <property type="entry name" value="DUF1365"/>
    <property type="match status" value="1"/>
</dbReference>
<name>A0A3E1K705_9GAMM</name>
<dbReference type="RefSeq" id="WP_116651338.1">
    <property type="nucleotide sequence ID" value="NZ_QUZK01000042.1"/>
</dbReference>
<organism evidence="2 3">
    <name type="scientific">Wenzhouxiangella sediminis</name>
    <dbReference type="NCBI Taxonomy" id="1792836"/>
    <lineage>
        <taxon>Bacteria</taxon>
        <taxon>Pseudomonadati</taxon>
        <taxon>Pseudomonadota</taxon>
        <taxon>Gammaproteobacteria</taxon>
        <taxon>Chromatiales</taxon>
        <taxon>Wenzhouxiangellaceae</taxon>
        <taxon>Wenzhouxiangella</taxon>
    </lineage>
</organism>
<evidence type="ECO:0000256" key="1">
    <source>
        <dbReference type="SAM" id="Phobius"/>
    </source>
</evidence>
<accession>A0A3E1K705</accession>
<feature type="transmembrane region" description="Helical" evidence="1">
    <location>
        <begin position="213"/>
        <end position="231"/>
    </location>
</feature>